<dbReference type="Pfam" id="PF13419">
    <property type="entry name" value="HAD_2"/>
    <property type="match status" value="1"/>
</dbReference>
<dbReference type="STRING" id="1076937.SAMN04488120_10522"/>
<reference evidence="5 6" key="1">
    <citation type="submission" date="2016-10" db="EMBL/GenBank/DDBJ databases">
        <authorList>
            <person name="de Groot N.N."/>
        </authorList>
    </citation>
    <scope>NUCLEOTIDE SEQUENCE [LARGE SCALE GENOMIC DNA]</scope>
    <source>
        <strain evidence="5 6">DSM 23609</strain>
    </source>
</reference>
<dbReference type="EC" id="3.1.3.18" evidence="4"/>
<dbReference type="AlphaFoldDB" id="A0A1I2J2C3"/>
<dbReference type="InterPro" id="IPR006439">
    <property type="entry name" value="HAD-SF_hydro_IA"/>
</dbReference>
<comment type="catalytic activity">
    <reaction evidence="1">
        <text>2-phosphoglycolate + H2O = glycolate + phosphate</text>
        <dbReference type="Rhea" id="RHEA:14369"/>
        <dbReference type="ChEBI" id="CHEBI:15377"/>
        <dbReference type="ChEBI" id="CHEBI:29805"/>
        <dbReference type="ChEBI" id="CHEBI:43474"/>
        <dbReference type="ChEBI" id="CHEBI:58033"/>
        <dbReference type="EC" id="3.1.3.18"/>
    </reaction>
</comment>
<dbReference type="PANTHER" id="PTHR43434">
    <property type="entry name" value="PHOSPHOGLYCOLATE PHOSPHATASE"/>
    <property type="match status" value="1"/>
</dbReference>
<comment type="similarity">
    <text evidence="3">Belongs to the HAD-like hydrolase superfamily. CbbY/CbbZ/Gph/YieH family.</text>
</comment>
<proteinExistence type="inferred from homology"/>
<comment type="pathway">
    <text evidence="2">Organic acid metabolism; glycolate biosynthesis; glycolate from 2-phosphoglycolate: step 1/1.</text>
</comment>
<dbReference type="NCBIfam" id="TIGR01549">
    <property type="entry name" value="HAD-SF-IA-v1"/>
    <property type="match status" value="1"/>
</dbReference>
<dbReference type="PRINTS" id="PR00413">
    <property type="entry name" value="HADHALOGNASE"/>
</dbReference>
<dbReference type="InterPro" id="IPR036412">
    <property type="entry name" value="HAD-like_sf"/>
</dbReference>
<dbReference type="PANTHER" id="PTHR43434:SF1">
    <property type="entry name" value="PHOSPHOGLYCOLATE PHOSPHATASE"/>
    <property type="match status" value="1"/>
</dbReference>
<dbReference type="NCBIfam" id="TIGR01509">
    <property type="entry name" value="HAD-SF-IA-v3"/>
    <property type="match status" value="1"/>
</dbReference>
<organism evidence="5 6">
    <name type="scientific">Fontimonas thermophila</name>
    <dbReference type="NCBI Taxonomy" id="1076937"/>
    <lineage>
        <taxon>Bacteria</taxon>
        <taxon>Pseudomonadati</taxon>
        <taxon>Pseudomonadota</taxon>
        <taxon>Gammaproteobacteria</taxon>
        <taxon>Nevskiales</taxon>
        <taxon>Nevskiaceae</taxon>
        <taxon>Fontimonas</taxon>
    </lineage>
</organism>
<dbReference type="SFLD" id="SFLDS00003">
    <property type="entry name" value="Haloacid_Dehalogenase"/>
    <property type="match status" value="1"/>
</dbReference>
<dbReference type="Gene3D" id="3.40.50.1000">
    <property type="entry name" value="HAD superfamily/HAD-like"/>
    <property type="match status" value="1"/>
</dbReference>
<dbReference type="EMBL" id="FOOC01000005">
    <property type="protein sequence ID" value="SFF47086.1"/>
    <property type="molecule type" value="Genomic_DNA"/>
</dbReference>
<name>A0A1I2J2C3_9GAMM</name>
<sequence>MWPLIRYSLEEAGRRENLPVPQSLVDNRLGNDGQACTVSILQVPRASPRIVLFDWHATLVDTMDAMYYALDEVLPRLVRLGLLDRLVPPGQSKTLEDAKLVKYVREHAHLHPKIKAERKISRTDIFEVLFGPDEEAKTIAHREFDRCYAKHFGAVRPLEANARSRLLAIRAMGVRMGVLSNRSRSFMAHEIYTIDDTGWHELFDTIVCGDDVARRKPHPDLILKALANLGDKPSENCWYVGDSTTDVAAARAAGVTAVFYNGAGWDRQWIDRIFPGTARWPHVPDAVVANLDELIALMQRFRGQRTPA</sequence>
<dbReference type="GO" id="GO:0008967">
    <property type="term" value="F:phosphoglycolate phosphatase activity"/>
    <property type="evidence" value="ECO:0007669"/>
    <property type="project" value="UniProtKB-EC"/>
</dbReference>
<dbReference type="SFLD" id="SFLDG01129">
    <property type="entry name" value="C1.5:_HAD__Beta-PGM__Phosphata"/>
    <property type="match status" value="1"/>
</dbReference>
<dbReference type="GO" id="GO:0006281">
    <property type="term" value="P:DNA repair"/>
    <property type="evidence" value="ECO:0007669"/>
    <property type="project" value="TreeGrafter"/>
</dbReference>
<accession>A0A1I2J2C3</accession>
<evidence type="ECO:0000313" key="5">
    <source>
        <dbReference type="EMBL" id="SFF47086.1"/>
    </source>
</evidence>
<protein>
    <recommendedName>
        <fullName evidence="4">phosphoglycolate phosphatase</fullName>
        <ecNumber evidence="4">3.1.3.18</ecNumber>
    </recommendedName>
</protein>
<evidence type="ECO:0000256" key="2">
    <source>
        <dbReference type="ARBA" id="ARBA00004818"/>
    </source>
</evidence>
<keyword evidence="6" id="KW-1185">Reference proteome</keyword>
<evidence type="ECO:0000256" key="4">
    <source>
        <dbReference type="ARBA" id="ARBA00013078"/>
    </source>
</evidence>
<dbReference type="InterPro" id="IPR050155">
    <property type="entry name" value="HAD-like_hydrolase_sf"/>
</dbReference>
<evidence type="ECO:0000256" key="3">
    <source>
        <dbReference type="ARBA" id="ARBA00006171"/>
    </source>
</evidence>
<evidence type="ECO:0000313" key="6">
    <source>
        <dbReference type="Proteomes" id="UP000199771"/>
    </source>
</evidence>
<dbReference type="GO" id="GO:0005829">
    <property type="term" value="C:cytosol"/>
    <property type="evidence" value="ECO:0007669"/>
    <property type="project" value="TreeGrafter"/>
</dbReference>
<dbReference type="InterPro" id="IPR023214">
    <property type="entry name" value="HAD_sf"/>
</dbReference>
<dbReference type="InterPro" id="IPR041492">
    <property type="entry name" value="HAD_2"/>
</dbReference>
<dbReference type="SUPFAM" id="SSF56784">
    <property type="entry name" value="HAD-like"/>
    <property type="match status" value="1"/>
</dbReference>
<dbReference type="Proteomes" id="UP000199771">
    <property type="component" value="Unassembled WGS sequence"/>
</dbReference>
<gene>
    <name evidence="5" type="ORF">SAMN04488120_10522</name>
</gene>
<evidence type="ECO:0000256" key="1">
    <source>
        <dbReference type="ARBA" id="ARBA00000830"/>
    </source>
</evidence>